<proteinExistence type="predicted"/>
<dbReference type="EMBL" id="CP097509">
    <property type="protein sequence ID" value="URE16594.1"/>
    <property type="molecule type" value="Genomic_DNA"/>
</dbReference>
<gene>
    <name evidence="1" type="ORF">MUK42_04646</name>
</gene>
<dbReference type="AlphaFoldDB" id="A0A9E7KHD8"/>
<dbReference type="Proteomes" id="UP001055439">
    <property type="component" value="Chromosome 7"/>
</dbReference>
<evidence type="ECO:0000313" key="1">
    <source>
        <dbReference type="EMBL" id="URE16594.1"/>
    </source>
</evidence>
<protein>
    <submittedName>
        <fullName evidence="1">Uncharacterized protein</fullName>
    </submittedName>
</protein>
<accession>A0A9E7KHD8</accession>
<keyword evidence="2" id="KW-1185">Reference proteome</keyword>
<name>A0A9E7KHD8_9LILI</name>
<evidence type="ECO:0000313" key="2">
    <source>
        <dbReference type="Proteomes" id="UP001055439"/>
    </source>
</evidence>
<reference evidence="1" key="1">
    <citation type="submission" date="2022-05" db="EMBL/GenBank/DDBJ databases">
        <title>The Musa troglodytarum L. genome provides insights into the mechanism of non-climacteric behaviour and enrichment of carotenoids.</title>
        <authorList>
            <person name="Wang J."/>
        </authorList>
    </citation>
    <scope>NUCLEOTIDE SEQUENCE</scope>
    <source>
        <tissue evidence="1">Leaf</tissue>
    </source>
</reference>
<organism evidence="1 2">
    <name type="scientific">Musa troglodytarum</name>
    <name type="common">fe'i banana</name>
    <dbReference type="NCBI Taxonomy" id="320322"/>
    <lineage>
        <taxon>Eukaryota</taxon>
        <taxon>Viridiplantae</taxon>
        <taxon>Streptophyta</taxon>
        <taxon>Embryophyta</taxon>
        <taxon>Tracheophyta</taxon>
        <taxon>Spermatophyta</taxon>
        <taxon>Magnoliopsida</taxon>
        <taxon>Liliopsida</taxon>
        <taxon>Zingiberales</taxon>
        <taxon>Musaceae</taxon>
        <taxon>Musa</taxon>
    </lineage>
</organism>
<sequence length="58" mass="6812">MEIAAKQKFGDYLLWIKLPDHSFTGFTVDSQTWALPSFFSANLYLDPCFKPKVRKEKR</sequence>